<evidence type="ECO:0000313" key="3">
    <source>
        <dbReference type="EMBL" id="VFA90031.1"/>
    </source>
</evidence>
<dbReference type="Proteomes" id="UP000360750">
    <property type="component" value="Unassembled WGS sequence"/>
</dbReference>
<feature type="compositionally biased region" description="Low complexity" evidence="1">
    <location>
        <begin position="27"/>
        <end position="39"/>
    </location>
</feature>
<organism evidence="3 4">
    <name type="scientific">Gordonia paraffinivorans</name>
    <dbReference type="NCBI Taxonomy" id="175628"/>
    <lineage>
        <taxon>Bacteria</taxon>
        <taxon>Bacillati</taxon>
        <taxon>Actinomycetota</taxon>
        <taxon>Actinomycetes</taxon>
        <taxon>Mycobacteriales</taxon>
        <taxon>Gordoniaceae</taxon>
        <taxon>Gordonia</taxon>
    </lineage>
</organism>
<protein>
    <recommendedName>
        <fullName evidence="5">Mesocentin</fullName>
    </recommendedName>
</protein>
<feature type="region of interest" description="Disordered" evidence="1">
    <location>
        <begin position="25"/>
        <end position="66"/>
    </location>
</feature>
<dbReference type="GeneID" id="60751580"/>
<reference evidence="3 4" key="1">
    <citation type="submission" date="2019-02" db="EMBL/GenBank/DDBJ databases">
        <authorList>
            <consortium name="Pathogen Informatics"/>
        </authorList>
    </citation>
    <scope>NUCLEOTIDE SEQUENCE [LARGE SCALE GENOMIC DNA]</scope>
    <source>
        <strain evidence="3 4">3012STDY6756503</strain>
    </source>
</reference>
<evidence type="ECO:0000256" key="2">
    <source>
        <dbReference type="SAM" id="SignalP"/>
    </source>
</evidence>
<feature type="signal peptide" evidence="2">
    <location>
        <begin position="1"/>
        <end position="19"/>
    </location>
</feature>
<feature type="chain" id="PRO_5044849175" description="Mesocentin" evidence="2">
    <location>
        <begin position="20"/>
        <end position="279"/>
    </location>
</feature>
<comment type="caution">
    <text evidence="3">The sequence shown here is derived from an EMBL/GenBank/DDBJ whole genome shotgun (WGS) entry which is preliminary data.</text>
</comment>
<dbReference type="PROSITE" id="PS51257">
    <property type="entry name" value="PROKAR_LIPOPROTEIN"/>
    <property type="match status" value="1"/>
</dbReference>
<dbReference type="AlphaFoldDB" id="A0ABD7V7H7"/>
<evidence type="ECO:0000313" key="4">
    <source>
        <dbReference type="Proteomes" id="UP000360750"/>
    </source>
</evidence>
<keyword evidence="2" id="KW-0732">Signal</keyword>
<proteinExistence type="predicted"/>
<gene>
    <name evidence="3" type="ORF">NCTC8139_03610</name>
</gene>
<dbReference type="EMBL" id="CAACYD010000007">
    <property type="protein sequence ID" value="VFA90031.1"/>
    <property type="molecule type" value="Genomic_DNA"/>
</dbReference>
<evidence type="ECO:0000256" key="1">
    <source>
        <dbReference type="SAM" id="MobiDB-lite"/>
    </source>
</evidence>
<feature type="compositionally biased region" description="Acidic residues" evidence="1">
    <location>
        <begin position="252"/>
        <end position="268"/>
    </location>
</feature>
<feature type="region of interest" description="Disordered" evidence="1">
    <location>
        <begin position="234"/>
        <end position="279"/>
    </location>
</feature>
<dbReference type="RefSeq" id="WP_131735045.1">
    <property type="nucleotide sequence ID" value="NZ_CAACYD010000007.1"/>
</dbReference>
<accession>A0ABD7V7H7</accession>
<sequence length="279" mass="27805">MKRIWAALAAVFTLCLVVAGCSGSGGSTDSASSSSSSVSNVAKTGTWDKEGKPVNGGPAGADGSTGNNLTKDYCAHNVDSKCPRGSYLGAHVAAHEKSGFWDANGNPVNGGPTGADGSTGNNLTQEYCARNQDPACPEGSYVGPNAIRNPDGSHSFVKCEGTVCTNPNHGGGEGTGAWDANGKPVNGGPTGADGSTGNNLTHEYCAQNEDPACPHGTYVGPNAIKSPDGANRYVPCEGTVCTNPNHGGGAASDDDSDGDSGDDPDEADQAPPSTEAGGN</sequence>
<evidence type="ECO:0008006" key="5">
    <source>
        <dbReference type="Google" id="ProtNLM"/>
    </source>
</evidence>
<name>A0ABD7V7H7_9ACTN</name>